<sequence length="113" mass="12320">MNAAGIIVHHSACSAINGKGYDYMIMKNGSIIPATAPTDPNYIHICLEGDFSQPGAGLSHEAAEQMFLLVKLSLRLSGLMHFTMQDIYSHSEECPGSFFPWSMLVISGKDGYH</sequence>
<reference evidence="1" key="1">
    <citation type="submission" date="2024-12" db="EMBL/GenBank/DDBJ databases">
        <authorList>
            <person name="Wu N."/>
        </authorList>
    </citation>
    <scope>NUCLEOTIDE SEQUENCE</scope>
    <source>
        <strain evidence="1">P15</strain>
    </source>
</reference>
<keyword evidence="2" id="KW-1185">Reference proteome</keyword>
<dbReference type="EMBL" id="JBJURJ010000001">
    <property type="protein sequence ID" value="MFM9326997.1"/>
    <property type="molecule type" value="Genomic_DNA"/>
</dbReference>
<name>A0ACC7NY55_9BACL</name>
<evidence type="ECO:0000313" key="2">
    <source>
        <dbReference type="Proteomes" id="UP001631969"/>
    </source>
</evidence>
<gene>
    <name evidence="1" type="ORF">ACI1P1_01675</name>
</gene>
<evidence type="ECO:0000313" key="1">
    <source>
        <dbReference type="EMBL" id="MFM9326997.1"/>
    </source>
</evidence>
<organism evidence="1 2">
    <name type="scientific">Paenibacillus mesotrionivorans</name>
    <dbReference type="NCBI Taxonomy" id="3160968"/>
    <lineage>
        <taxon>Bacteria</taxon>
        <taxon>Bacillati</taxon>
        <taxon>Bacillota</taxon>
        <taxon>Bacilli</taxon>
        <taxon>Bacillales</taxon>
        <taxon>Paenibacillaceae</taxon>
        <taxon>Paenibacillus</taxon>
    </lineage>
</organism>
<dbReference type="Proteomes" id="UP001631969">
    <property type="component" value="Unassembled WGS sequence"/>
</dbReference>
<protein>
    <submittedName>
        <fullName evidence="1">Uncharacterized protein</fullName>
    </submittedName>
</protein>
<comment type="caution">
    <text evidence="1">The sequence shown here is derived from an EMBL/GenBank/DDBJ whole genome shotgun (WGS) entry which is preliminary data.</text>
</comment>
<proteinExistence type="predicted"/>
<accession>A0ACC7NY55</accession>